<feature type="binding site" evidence="14">
    <location>
        <begin position="188"/>
        <end position="189"/>
    </location>
    <ligand>
        <name>2-[(2R,5Z)-2-carboxy-4-methylthiazol-5(2H)-ylidene]ethyl phosphate</name>
        <dbReference type="ChEBI" id="CHEBI:62899"/>
    </ligand>
</feature>
<feature type="binding site" evidence="14">
    <location>
        <begin position="38"/>
        <end position="42"/>
    </location>
    <ligand>
        <name>4-amino-2-methyl-5-(diphosphooxymethyl)pyrimidine</name>
        <dbReference type="ChEBI" id="CHEBI:57841"/>
    </ligand>
</feature>
<evidence type="ECO:0000256" key="5">
    <source>
        <dbReference type="ARBA" id="ARBA00022723"/>
    </source>
</evidence>
<evidence type="ECO:0000256" key="3">
    <source>
        <dbReference type="ARBA" id="ARBA00005165"/>
    </source>
</evidence>
<feature type="binding site" evidence="15">
    <location>
        <position position="416"/>
    </location>
    <ligand>
        <name>ATP</name>
        <dbReference type="ChEBI" id="CHEBI:30616"/>
    </ligand>
</feature>
<dbReference type="GO" id="GO:0004417">
    <property type="term" value="F:hydroxyethylthiazole kinase activity"/>
    <property type="evidence" value="ECO:0007669"/>
    <property type="project" value="UniProtKB-UniRule"/>
</dbReference>
<dbReference type="EMBL" id="FOTI01000034">
    <property type="protein sequence ID" value="SFL82974.1"/>
    <property type="molecule type" value="Genomic_DNA"/>
</dbReference>
<keyword evidence="18" id="KW-1185">Reference proteome</keyword>
<evidence type="ECO:0000256" key="1">
    <source>
        <dbReference type="ARBA" id="ARBA00001771"/>
    </source>
</evidence>
<proteinExistence type="inferred from homology"/>
<dbReference type="NCBIfam" id="TIGR00693">
    <property type="entry name" value="thiE"/>
    <property type="match status" value="1"/>
</dbReference>
<keyword evidence="9 14" id="KW-0460">Magnesium</keyword>
<dbReference type="GO" id="GO:0005524">
    <property type="term" value="F:ATP binding"/>
    <property type="evidence" value="ECO:0007669"/>
    <property type="project" value="UniProtKB-UniRule"/>
</dbReference>
<dbReference type="SUPFAM" id="SSF51391">
    <property type="entry name" value="Thiamin phosphate synthase"/>
    <property type="match status" value="1"/>
</dbReference>
<dbReference type="Gene3D" id="3.40.1190.20">
    <property type="match status" value="1"/>
</dbReference>
<dbReference type="CDD" id="cd00564">
    <property type="entry name" value="TMP_TenI"/>
    <property type="match status" value="1"/>
</dbReference>
<dbReference type="InterPro" id="IPR034291">
    <property type="entry name" value="TMP_synthase"/>
</dbReference>
<evidence type="ECO:0000313" key="17">
    <source>
        <dbReference type="EMBL" id="SFL82974.1"/>
    </source>
</evidence>
<comment type="pathway">
    <text evidence="3 14">Cofactor biosynthesis; thiamine diphosphate biosynthesis; thiamine phosphate from 4-amino-2-methyl-5-diphosphomethylpyrimidine and 4-methyl-5-(2-phosphoethyl)-thiazole: step 1/1.</text>
</comment>
<dbReference type="Proteomes" id="UP000199006">
    <property type="component" value="Unassembled WGS sequence"/>
</dbReference>
<reference evidence="17 18" key="1">
    <citation type="submission" date="2016-10" db="EMBL/GenBank/DDBJ databases">
        <authorList>
            <person name="de Groot N.N."/>
        </authorList>
    </citation>
    <scope>NUCLEOTIDE SEQUENCE [LARGE SCALE GENOMIC DNA]</scope>
    <source>
        <strain evidence="17 18">ATCC 51327</strain>
    </source>
</reference>
<dbReference type="InterPro" id="IPR022998">
    <property type="entry name" value="ThiamineP_synth_TenI"/>
</dbReference>
<feature type="binding site" evidence="15">
    <location>
        <position position="370"/>
    </location>
    <ligand>
        <name>ATP</name>
        <dbReference type="ChEBI" id="CHEBI:30616"/>
    </ligand>
</feature>
<comment type="similarity">
    <text evidence="14">Belongs to the thiamine-phosphate synthase family.</text>
</comment>
<keyword evidence="5 14" id="KW-0479">Metal-binding</keyword>
<name>A0A1I4KW04_9FIRM</name>
<dbReference type="EC" id="2.7.1.50" evidence="15"/>
<evidence type="ECO:0000256" key="15">
    <source>
        <dbReference type="HAMAP-Rule" id="MF_00228"/>
    </source>
</evidence>
<dbReference type="PANTHER" id="PTHR20857">
    <property type="entry name" value="THIAMINE-PHOSPHATE PYROPHOSPHORYLASE"/>
    <property type="match status" value="1"/>
</dbReference>
<dbReference type="InterPro" id="IPR013785">
    <property type="entry name" value="Aldolase_TIM"/>
</dbReference>
<comment type="catalytic activity">
    <reaction evidence="13 14">
        <text>2-[(2R,5Z)-2-carboxy-4-methylthiazol-5(2H)-ylidene]ethyl phosphate + 4-amino-2-methyl-5-(diphosphooxymethyl)pyrimidine + 2 H(+) = thiamine phosphate + CO2 + diphosphate</text>
        <dbReference type="Rhea" id="RHEA:47844"/>
        <dbReference type="ChEBI" id="CHEBI:15378"/>
        <dbReference type="ChEBI" id="CHEBI:16526"/>
        <dbReference type="ChEBI" id="CHEBI:33019"/>
        <dbReference type="ChEBI" id="CHEBI:37575"/>
        <dbReference type="ChEBI" id="CHEBI:57841"/>
        <dbReference type="ChEBI" id="CHEBI:62899"/>
        <dbReference type="EC" id="2.5.1.3"/>
    </reaction>
</comment>
<comment type="similarity">
    <text evidence="15">Belongs to the Thz kinase family.</text>
</comment>
<gene>
    <name evidence="15" type="primary">thiM</name>
    <name evidence="14" type="synonym">thiE</name>
    <name evidence="17" type="ORF">SAMN02983006_02143</name>
</gene>
<comment type="catalytic activity">
    <reaction evidence="12 14">
        <text>2-(2-carboxy-4-methylthiazol-5-yl)ethyl phosphate + 4-amino-2-methyl-5-(diphosphooxymethyl)pyrimidine + 2 H(+) = thiamine phosphate + CO2 + diphosphate</text>
        <dbReference type="Rhea" id="RHEA:47848"/>
        <dbReference type="ChEBI" id="CHEBI:15378"/>
        <dbReference type="ChEBI" id="CHEBI:16526"/>
        <dbReference type="ChEBI" id="CHEBI:33019"/>
        <dbReference type="ChEBI" id="CHEBI:37575"/>
        <dbReference type="ChEBI" id="CHEBI:57841"/>
        <dbReference type="ChEBI" id="CHEBI:62890"/>
        <dbReference type="EC" id="2.5.1.3"/>
    </reaction>
</comment>
<feature type="domain" description="Thiamine phosphate synthase/TenI" evidence="16">
    <location>
        <begin position="8"/>
        <end position="191"/>
    </location>
</feature>
<dbReference type="InterPro" id="IPR000417">
    <property type="entry name" value="Hyethyz_kinase"/>
</dbReference>
<dbReference type="InterPro" id="IPR029056">
    <property type="entry name" value="Ribokinase-like"/>
</dbReference>
<keyword evidence="7 15" id="KW-0418">Kinase</keyword>
<dbReference type="PRINTS" id="PR01099">
    <property type="entry name" value="HYETHTZKNASE"/>
</dbReference>
<comment type="catalytic activity">
    <reaction evidence="1 15">
        <text>5-(2-hydroxyethyl)-4-methylthiazole + ATP = 4-methyl-5-(2-phosphooxyethyl)-thiazole + ADP + H(+)</text>
        <dbReference type="Rhea" id="RHEA:24212"/>
        <dbReference type="ChEBI" id="CHEBI:15378"/>
        <dbReference type="ChEBI" id="CHEBI:17957"/>
        <dbReference type="ChEBI" id="CHEBI:30616"/>
        <dbReference type="ChEBI" id="CHEBI:58296"/>
        <dbReference type="ChEBI" id="CHEBI:456216"/>
        <dbReference type="EC" id="2.7.1.50"/>
    </reaction>
</comment>
<dbReference type="UniPathway" id="UPA00060">
    <property type="reaction ID" value="UER00139"/>
</dbReference>
<dbReference type="GO" id="GO:0005737">
    <property type="term" value="C:cytoplasm"/>
    <property type="evidence" value="ECO:0007669"/>
    <property type="project" value="TreeGrafter"/>
</dbReference>
<evidence type="ECO:0000313" key="18">
    <source>
        <dbReference type="Proteomes" id="UP000199006"/>
    </source>
</evidence>
<evidence type="ECO:0000256" key="9">
    <source>
        <dbReference type="ARBA" id="ARBA00022842"/>
    </source>
</evidence>
<dbReference type="HAMAP" id="MF_00097">
    <property type="entry name" value="TMP_synthase"/>
    <property type="match status" value="1"/>
</dbReference>
<comment type="pathway">
    <text evidence="2 15">Cofactor biosynthesis; thiamine diphosphate biosynthesis; 4-methyl-5-(2-phosphoethyl)-thiazole from 5-(2-hydroxyethyl)-4-methylthiazole: step 1/1.</text>
</comment>
<evidence type="ECO:0000256" key="7">
    <source>
        <dbReference type="ARBA" id="ARBA00022777"/>
    </source>
</evidence>
<feature type="binding site" evidence="14">
    <location>
        <position position="109"/>
    </location>
    <ligand>
        <name>4-amino-2-methyl-5-(diphosphooxymethyl)pyrimidine</name>
        <dbReference type="ChEBI" id="CHEBI:57841"/>
    </ligand>
</feature>
<evidence type="ECO:0000256" key="6">
    <source>
        <dbReference type="ARBA" id="ARBA00022741"/>
    </source>
</evidence>
<evidence type="ECO:0000259" key="16">
    <source>
        <dbReference type="Pfam" id="PF02581"/>
    </source>
</evidence>
<evidence type="ECO:0000256" key="2">
    <source>
        <dbReference type="ARBA" id="ARBA00004868"/>
    </source>
</evidence>
<dbReference type="PANTHER" id="PTHR20857:SF15">
    <property type="entry name" value="THIAMINE-PHOSPHATE SYNTHASE"/>
    <property type="match status" value="1"/>
</dbReference>
<evidence type="ECO:0000256" key="13">
    <source>
        <dbReference type="ARBA" id="ARBA00047883"/>
    </source>
</evidence>
<feature type="binding site" evidence="14">
    <location>
        <begin position="135"/>
        <end position="137"/>
    </location>
    <ligand>
        <name>2-[(2R,5Z)-2-carboxy-4-methylthiazol-5(2H)-ylidene]ethyl phosphate</name>
        <dbReference type="ChEBI" id="CHEBI:62899"/>
    </ligand>
</feature>
<feature type="binding site" evidence="15">
    <location>
        <position position="443"/>
    </location>
    <ligand>
        <name>substrate</name>
    </ligand>
</feature>
<comment type="cofactor">
    <cofactor evidence="14">
        <name>Mg(2+)</name>
        <dbReference type="ChEBI" id="CHEBI:18420"/>
    </cofactor>
    <text evidence="14">Binds 1 Mg(2+) ion per subunit.</text>
</comment>
<dbReference type="FunFam" id="3.20.20.70:FF:000096">
    <property type="entry name" value="Thiamine-phosphate synthase"/>
    <property type="match status" value="1"/>
</dbReference>
<feature type="binding site" evidence="14">
    <location>
        <position position="70"/>
    </location>
    <ligand>
        <name>4-amino-2-methyl-5-(diphosphooxymethyl)pyrimidine</name>
        <dbReference type="ChEBI" id="CHEBI:57841"/>
    </ligand>
</feature>
<dbReference type="AlphaFoldDB" id="A0A1I4KW04"/>
<sequence length="506" mass="54550">MKKSNWDLYLVTEAELSRGRDSIEVVKAAIAGGIDAVQLREKNMSLRERFKLGQQLKKICQKAGVIFIVNDRIDLALALEADGVHLGQSDLPALTARQLLGSDQILGISAHTREEIAAAESAGADYIGIGAIFPTKSKKLTENNNGIGLKKLAELKKMTQLPVVAIGGINESNVGSVIKAGADTIAVISALTRADDIKQASQKLKNTILSTSSDSSSAKFNLKEKNFKNETKAELAINMQHNTLLELPTNLADCWQILKNSLSKNSPLIQHLTNNVTINDCANVTLNWGALPVMTSGERDSVEMLESASALVLNIGSIDKRSFKVMLKSGKKANQLGIPIVLDPVGVGATEYRTCAIQKLITELDLAIIKGNQAEISILAGQQAELKGVESIGEYQHIEEAAKKLAAQLRTIIVVSAAEDIITDGIQVQRVKRGDQLLGQVVGTGCMLTSSLAVMMGVKVKNNSNFIKAATLVYLYSLLAEKAAVKIDTPAKFKQEFFDQIFLCSQ</sequence>
<feature type="binding site" evidence="14">
    <location>
        <position position="168"/>
    </location>
    <ligand>
        <name>2-[(2R,5Z)-2-carboxy-4-methylthiazol-5(2H)-ylidene]ethyl phosphate</name>
        <dbReference type="ChEBI" id="CHEBI:62899"/>
    </ligand>
</feature>
<protein>
    <recommendedName>
        <fullName evidence="14 15">Multifunctional fusion protein</fullName>
    </recommendedName>
    <domain>
        <recommendedName>
            <fullName evidence="14">Thiamine-phosphate synthase</fullName>
            <shortName evidence="14">TP synthase</shortName>
            <shortName evidence="14">TPS</shortName>
            <ecNumber evidence="14">2.5.1.3</ecNumber>
        </recommendedName>
        <alternativeName>
            <fullName evidence="14">Thiamine-phosphate pyrophosphorylase</fullName>
            <shortName evidence="14">TMP pyrophosphorylase</shortName>
            <shortName evidence="14">TMP-PPase</shortName>
        </alternativeName>
    </domain>
    <domain>
        <recommendedName>
            <fullName evidence="15">Hydroxyethylthiazole kinase</fullName>
            <ecNumber evidence="15">2.7.1.50</ecNumber>
        </recommendedName>
        <alternativeName>
            <fullName evidence="15">4-methyl-5-beta-hydroxyethylthiazole kinase</fullName>
            <shortName evidence="15">TH kinase</shortName>
            <shortName evidence="15">Thz kinase</shortName>
        </alternativeName>
    </domain>
</protein>
<evidence type="ECO:0000256" key="10">
    <source>
        <dbReference type="ARBA" id="ARBA00022977"/>
    </source>
</evidence>
<dbReference type="GO" id="GO:0009228">
    <property type="term" value="P:thiamine biosynthetic process"/>
    <property type="evidence" value="ECO:0007669"/>
    <property type="project" value="UniProtKB-KW"/>
</dbReference>
<evidence type="ECO:0000256" key="14">
    <source>
        <dbReference type="HAMAP-Rule" id="MF_00097"/>
    </source>
</evidence>
<organism evidence="17 18">
    <name type="scientific">Halanaerobium salsuginis</name>
    <dbReference type="NCBI Taxonomy" id="29563"/>
    <lineage>
        <taxon>Bacteria</taxon>
        <taxon>Bacillati</taxon>
        <taxon>Bacillota</taxon>
        <taxon>Clostridia</taxon>
        <taxon>Halanaerobiales</taxon>
        <taxon>Halanaerobiaceae</taxon>
        <taxon>Halanaerobium</taxon>
    </lineage>
</organism>
<dbReference type="GO" id="GO:0009229">
    <property type="term" value="P:thiamine diphosphate biosynthetic process"/>
    <property type="evidence" value="ECO:0007669"/>
    <property type="project" value="UniProtKB-UniRule"/>
</dbReference>
<dbReference type="GO" id="GO:0004789">
    <property type="term" value="F:thiamine-phosphate diphosphorylase activity"/>
    <property type="evidence" value="ECO:0007669"/>
    <property type="project" value="UniProtKB-UniRule"/>
</dbReference>
<comment type="catalytic activity">
    <reaction evidence="11 14">
        <text>4-methyl-5-(2-phosphooxyethyl)-thiazole + 4-amino-2-methyl-5-(diphosphooxymethyl)pyrimidine + H(+) = thiamine phosphate + diphosphate</text>
        <dbReference type="Rhea" id="RHEA:22328"/>
        <dbReference type="ChEBI" id="CHEBI:15378"/>
        <dbReference type="ChEBI" id="CHEBI:33019"/>
        <dbReference type="ChEBI" id="CHEBI:37575"/>
        <dbReference type="ChEBI" id="CHEBI:57841"/>
        <dbReference type="ChEBI" id="CHEBI:58296"/>
        <dbReference type="EC" id="2.5.1.3"/>
    </reaction>
</comment>
<evidence type="ECO:0000256" key="12">
    <source>
        <dbReference type="ARBA" id="ARBA00047851"/>
    </source>
</evidence>
<keyword evidence="8 15" id="KW-0067">ATP-binding</keyword>
<feature type="binding site" evidence="14">
    <location>
        <position position="71"/>
    </location>
    <ligand>
        <name>Mg(2+)</name>
        <dbReference type="ChEBI" id="CHEBI:18420"/>
    </ligand>
</feature>
<dbReference type="Gene3D" id="3.20.20.70">
    <property type="entry name" value="Aldolase class I"/>
    <property type="match status" value="1"/>
</dbReference>
<dbReference type="STRING" id="29563.SAMN02983006_02143"/>
<dbReference type="GO" id="GO:0000287">
    <property type="term" value="F:magnesium ion binding"/>
    <property type="evidence" value="ECO:0007669"/>
    <property type="project" value="UniProtKB-UniRule"/>
</dbReference>
<feature type="binding site" evidence="14">
    <location>
        <position position="90"/>
    </location>
    <ligand>
        <name>Mg(2+)</name>
        <dbReference type="ChEBI" id="CHEBI:18420"/>
    </ligand>
</feature>
<dbReference type="InterPro" id="IPR036206">
    <property type="entry name" value="ThiamineP_synth_sf"/>
</dbReference>
<feature type="binding site" evidence="14">
    <location>
        <position position="138"/>
    </location>
    <ligand>
        <name>4-amino-2-methyl-5-(diphosphooxymethyl)pyrimidine</name>
        <dbReference type="ChEBI" id="CHEBI:57841"/>
    </ligand>
</feature>
<comment type="function">
    <text evidence="14">Condenses 4-methyl-5-(beta-hydroxyethyl)thiazole monophosphate (THZ-P) and 2-methyl-4-amino-5-hydroxymethyl pyrimidine pyrophosphate (HMP-PP) to form thiamine monophosphate (TMP).</text>
</comment>
<feature type="binding site" evidence="15">
    <location>
        <position position="294"/>
    </location>
    <ligand>
        <name>substrate</name>
    </ligand>
</feature>
<evidence type="ECO:0000256" key="4">
    <source>
        <dbReference type="ARBA" id="ARBA00022679"/>
    </source>
</evidence>
<dbReference type="SUPFAM" id="SSF53613">
    <property type="entry name" value="Ribokinase-like"/>
    <property type="match status" value="1"/>
</dbReference>
<dbReference type="HAMAP" id="MF_00228">
    <property type="entry name" value="Thz_kinase"/>
    <property type="match status" value="1"/>
</dbReference>
<dbReference type="Pfam" id="PF02110">
    <property type="entry name" value="HK"/>
    <property type="match status" value="1"/>
</dbReference>
<keyword evidence="6 15" id="KW-0547">Nucleotide-binding</keyword>
<comment type="function">
    <text evidence="15">Catalyzes the phosphorylation of the hydroxyl group of 4-methyl-5-beta-hydroxyethylthiazole (THZ).</text>
</comment>
<dbReference type="EC" id="2.5.1.3" evidence="14"/>
<dbReference type="CDD" id="cd01170">
    <property type="entry name" value="THZ_kinase"/>
    <property type="match status" value="1"/>
</dbReference>
<evidence type="ECO:0000256" key="11">
    <source>
        <dbReference type="ARBA" id="ARBA00047334"/>
    </source>
</evidence>
<accession>A0A1I4KW04</accession>
<evidence type="ECO:0000256" key="8">
    <source>
        <dbReference type="ARBA" id="ARBA00022840"/>
    </source>
</evidence>
<dbReference type="Pfam" id="PF02581">
    <property type="entry name" value="TMP-TENI"/>
    <property type="match status" value="1"/>
</dbReference>
<keyword evidence="10 14" id="KW-0784">Thiamine biosynthesis</keyword>
<dbReference type="RefSeq" id="WP_245750871.1">
    <property type="nucleotide sequence ID" value="NZ_FOTI01000034.1"/>
</dbReference>
<dbReference type="NCBIfam" id="NF006830">
    <property type="entry name" value="PRK09355.1"/>
    <property type="match status" value="1"/>
</dbReference>
<keyword evidence="4 14" id="KW-0808">Transferase</keyword>